<proteinExistence type="predicted"/>
<dbReference type="RefSeq" id="WP_066843294.1">
    <property type="nucleotide sequence ID" value="NZ_CP019602.1"/>
</dbReference>
<dbReference type="EMBL" id="CP019602">
    <property type="protein sequence ID" value="ARU15575.1"/>
    <property type="molecule type" value="Genomic_DNA"/>
</dbReference>
<name>A0A1Z1FA12_9SPHN</name>
<dbReference type="STRING" id="450378.GCA_001661675_00903"/>
<evidence type="ECO:0000313" key="1">
    <source>
        <dbReference type="EMBL" id="ARU15575.1"/>
    </source>
</evidence>
<keyword evidence="2" id="KW-1185">Reference proteome</keyword>
<reference evidence="1 2" key="1">
    <citation type="submission" date="2017-01" db="EMBL/GenBank/DDBJ databases">
        <title>Complete genome sequence of esterase-producing bacterium Croceicoccus marinus E4A9.</title>
        <authorList>
            <person name="Wu Y.-H."/>
            <person name="Cheng H."/>
            <person name="Xu L."/>
            <person name="Huo Y.-Y."/>
            <person name="Wang C.-S."/>
            <person name="Xu X.-W."/>
        </authorList>
    </citation>
    <scope>NUCLEOTIDE SEQUENCE [LARGE SCALE GENOMIC DNA]</scope>
    <source>
        <strain evidence="1 2">E4A9</strain>
    </source>
</reference>
<dbReference type="Proteomes" id="UP000195807">
    <property type="component" value="Chromosome"/>
</dbReference>
<sequence length="162" mass="17099">MALAGAAAQPDLPPKTTVLAGPSAGFQLPACSRATAGPVDGGWEAEDSDVTAMEAALAQVLPALAERDGYGIGTENPDPLTYRMNDPRWQREIFGITRGGRRILYANFVPADIMPDQRHLPTNVCDGGPAFFGVEYDVAAGRISHIAFNGALGGPFWPAYTP</sequence>
<dbReference type="AlphaFoldDB" id="A0A1Z1FA12"/>
<protein>
    <submittedName>
        <fullName evidence="1">Uncharacterized protein</fullName>
    </submittedName>
</protein>
<dbReference type="KEGG" id="cman:A9D14_04505"/>
<gene>
    <name evidence="1" type="ORF">A9D14_04505</name>
</gene>
<accession>A0A1Z1FA12</accession>
<dbReference type="OrthoDB" id="7410729at2"/>
<evidence type="ECO:0000313" key="2">
    <source>
        <dbReference type="Proteomes" id="UP000195807"/>
    </source>
</evidence>
<organism evidence="1 2">
    <name type="scientific">Croceicoccus marinus</name>
    <dbReference type="NCBI Taxonomy" id="450378"/>
    <lineage>
        <taxon>Bacteria</taxon>
        <taxon>Pseudomonadati</taxon>
        <taxon>Pseudomonadota</taxon>
        <taxon>Alphaproteobacteria</taxon>
        <taxon>Sphingomonadales</taxon>
        <taxon>Erythrobacteraceae</taxon>
        <taxon>Croceicoccus</taxon>
    </lineage>
</organism>